<dbReference type="SUPFAM" id="SSF53474">
    <property type="entry name" value="alpha/beta-Hydrolases"/>
    <property type="match status" value="1"/>
</dbReference>
<evidence type="ECO:0000256" key="1">
    <source>
        <dbReference type="ARBA" id="ARBA00001957"/>
    </source>
</evidence>
<comment type="cofactor">
    <cofactor evidence="1">
        <name>pantetheine 4'-phosphate</name>
        <dbReference type="ChEBI" id="CHEBI:47942"/>
    </cofactor>
</comment>
<protein>
    <submittedName>
        <fullName evidence="6">Condensation domain-containing protein</fullName>
    </submittedName>
</protein>
<gene>
    <name evidence="6" type="ORF">ACFPA8_20325</name>
</gene>
<dbReference type="PROSITE" id="PS50075">
    <property type="entry name" value="CARRIER"/>
    <property type="match status" value="2"/>
</dbReference>
<dbReference type="SMART" id="SM00823">
    <property type="entry name" value="PKS_PP"/>
    <property type="match status" value="2"/>
</dbReference>
<dbReference type="InterPro" id="IPR029058">
    <property type="entry name" value="AB_hydrolase_fold"/>
</dbReference>
<name>A0ABV9A987_9ACTN</name>
<feature type="domain" description="Carrier" evidence="5">
    <location>
        <begin position="1614"/>
        <end position="1689"/>
    </location>
</feature>
<feature type="compositionally biased region" description="Polar residues" evidence="4">
    <location>
        <begin position="1"/>
        <end position="15"/>
    </location>
</feature>
<feature type="region of interest" description="Disordered" evidence="4">
    <location>
        <begin position="1844"/>
        <end position="1875"/>
    </location>
</feature>
<dbReference type="InterPro" id="IPR009081">
    <property type="entry name" value="PP-bd_ACP"/>
</dbReference>
<sequence>MSAPSSTFTNGTTDGSVEAKRELLKSLLRKGGSAGPEDRTQATAPPPERAGIPLTPEQRGLLFLHRLDPEAGLYDIPVAVELRGPLDTARLARAFDALTGRHPILATRVAGEPGGPVLAPAPDAPRLEVRERVAADTSAEARTQAVTEEAARPLDLEQAVLRAVLFSHAPDHHHLLLVVHHLVFDGHSSVVVLQDLWGLYRAADAGEAAGAPTDGTEDAPAGLPPAGAPFAVYAADRAADAAEGGKRLTEFWRERVGGVTGAPVLPFDRPGTTVRTREPGHVQVQFGAARTAALQSFAAEARTSVFAVLLSAYLLVLGRHDPQRRLAVGTPAAMRHDPRFDRTVGYLTNMLPVRSPLPAGDTGTTVAAGDYVRAVRAELTACLDHAALPFPRIAELLDDEPDPEDGSPFTCPFAFQHWHGDSDGDVAPGLRAQIDEGIQQPGVGHVNLTLVERGGEIRGQLKYDRERFDRASAVRISDEIIAVSGALAARPGEPVAEVLAGALRTVTAGAAPGEPHGVGGSVSGGSSADSVSTSAASDGTGSCAASDDDASASGGTSGTSGSGSTADEDVLSACREGWSALLPGTGPEAGATGADEVDFFAAGGDSIVVVQLVTRLRKAGHRLSARDVFRNPTPRALARLLTARRAEDAAEGDAAGEDGEARPAGSPAAPAAPAVETAPDLSPVQSWFFERITAGREHWNLSVAVRLRRPVDPLLLRLALQCIADAHPALTCRVQPTGAGHRVRPGSAPTGRDAQDMLTVVDGDETEAERQWQAVQRGLDPAAGRVLRALLVRDGTSEGGELRLTAHHLVMDAVSWGIVLADLDAALGALAVGELPRLPAEATGERAWAALLAEAARDPRGAAYWQSVVQVRHECDGLLASVPPGSESGARHEEFTLGEEETRLLLTDVPHRFGLPVHTVLTGSVALALARWRGCRLVTLDVETHGRPDSASEPGPDVLSGADLSRTVGWLTAVEPVVLSGPREAGPEAYLRETAPALAARTAHAGFLTYRALSPDDAVRDELTAAPPALVSFNYLGQTDRLVDSDLLAPAAPPAGNRASGAPRLHPAELYAVVRDGRLRFGVVWSPSPSDGLDGDSVRALCSQVRGVLTELAASRDADAPTPGPAPESRGDVPAEEATGAAAPGTVDWPLTPQQLGVVAEALAASVPGQHVEQFHWWWGGAFDADRFSRAWQVLMRRHLVLRARVVDGMTPRLAASPDDAPPLTWLPDEGPDQADGTAWEEVVRAERDRGFSPGTPLLRLTVRREDGRHRILMTFHHALLDGWSVALLLEQLYEAYLDGTDPEETAPHRPDARDHATWVAARDEDRARAYFTGRLDGTSAALLPGTPRPAGSDAAPAGGAEPAQARTELPAATMDALRVWAAQHAATESNVLQAVWAALLWRCAGGGAARRPRLGVTLSGRADGPEGVRGIPGMLATTLPLDLAVDPGDRVAALLEQAREAALDLQDVEWVSAGQVHEWARLPSREPLFDSLLVVENYPASLGGVGERLAAAGCDVGVPTAVGARTGYAVTAIAHRGSGMFVTEFVADGSRVGTADAERLAQLWGRCLSRLADAPDELTVGDLVGGIDDAELPRVAPRGAPGATASGGTVSWPASRRDADVVRAVFREVLGVEEVEAGDNFYDLGGHSLLSVRLLQALAAHGAPALTLGDLVRNPVAGELAALVAERRTCAPSAGRDAATPLVPLRDPEPDEDASPVTMYLVHPPGGQIACYGGLAARFRGPARLVGIQDVRTALPGEVPPRTVEELARDYAQALPRPAEGERIVLGGFSGGGIIAYELARVLRDEGRAPDLVVMLDAAAPTGRTTDTTADGSFLQQVEAYERSRRATAEDPGAENSAENGAAPGAENGVGPGNAVAGLAPDEYLDELAQVAAWMGSDGPDPFALLRETLGAVESYRPGPYPGPLLVLRAAETDFGRGSSFDASDTYYARRAMGWEDHCTRVTVEEIPGNHISLLSHDHAADLAGLLAARIARTEDPA</sequence>
<dbReference type="InterPro" id="IPR036736">
    <property type="entry name" value="ACP-like_sf"/>
</dbReference>
<feature type="region of interest" description="Disordered" evidence="4">
    <location>
        <begin position="648"/>
        <end position="678"/>
    </location>
</feature>
<organism evidence="6 7">
    <name type="scientific">Streptomyces ovatisporus</name>
    <dbReference type="NCBI Taxonomy" id="1128682"/>
    <lineage>
        <taxon>Bacteria</taxon>
        <taxon>Bacillati</taxon>
        <taxon>Actinomycetota</taxon>
        <taxon>Actinomycetes</taxon>
        <taxon>Kitasatosporales</taxon>
        <taxon>Streptomycetaceae</taxon>
        <taxon>Streptomyces</taxon>
    </lineage>
</organism>
<feature type="compositionally biased region" description="Low complexity" evidence="4">
    <location>
        <begin position="1136"/>
        <end position="1147"/>
    </location>
</feature>
<dbReference type="EMBL" id="JBHSFH010000011">
    <property type="protein sequence ID" value="MFC4496477.1"/>
    <property type="molecule type" value="Genomic_DNA"/>
</dbReference>
<dbReference type="Pfam" id="PF00668">
    <property type="entry name" value="Condensation"/>
    <property type="match status" value="3"/>
</dbReference>
<dbReference type="PROSITE" id="PS00012">
    <property type="entry name" value="PHOSPHOPANTETHEINE"/>
    <property type="match status" value="2"/>
</dbReference>
<dbReference type="SUPFAM" id="SSF47336">
    <property type="entry name" value="ACP-like"/>
    <property type="match status" value="2"/>
</dbReference>
<dbReference type="SMART" id="SM00824">
    <property type="entry name" value="PKS_TE"/>
    <property type="match status" value="1"/>
</dbReference>
<dbReference type="PANTHER" id="PTHR45527:SF1">
    <property type="entry name" value="FATTY ACID SYNTHASE"/>
    <property type="match status" value="1"/>
</dbReference>
<keyword evidence="7" id="KW-1185">Reference proteome</keyword>
<feature type="region of interest" description="Disordered" evidence="4">
    <location>
        <begin position="1112"/>
        <end position="1148"/>
    </location>
</feature>
<feature type="compositionally biased region" description="Low complexity" evidence="4">
    <location>
        <begin position="1855"/>
        <end position="1875"/>
    </location>
</feature>
<feature type="domain" description="Carrier" evidence="5">
    <location>
        <begin position="565"/>
        <end position="645"/>
    </location>
</feature>
<dbReference type="InterPro" id="IPR001242">
    <property type="entry name" value="Condensation_dom"/>
</dbReference>
<dbReference type="Pfam" id="PF00550">
    <property type="entry name" value="PP-binding"/>
    <property type="match status" value="2"/>
</dbReference>
<comment type="caution">
    <text evidence="6">The sequence shown here is derived from an EMBL/GenBank/DDBJ whole genome shotgun (WGS) entry which is preliminary data.</text>
</comment>
<keyword evidence="3" id="KW-0597">Phosphoprotein</keyword>
<proteinExistence type="predicted"/>
<dbReference type="Gene3D" id="3.30.559.30">
    <property type="entry name" value="Nonribosomal peptide synthetase, condensation domain"/>
    <property type="match status" value="3"/>
</dbReference>
<keyword evidence="2" id="KW-0596">Phosphopantetheine</keyword>
<dbReference type="InterPro" id="IPR020806">
    <property type="entry name" value="PKS_PP-bd"/>
</dbReference>
<accession>A0ABV9A987</accession>
<evidence type="ECO:0000256" key="3">
    <source>
        <dbReference type="ARBA" id="ARBA00022553"/>
    </source>
</evidence>
<dbReference type="PANTHER" id="PTHR45527">
    <property type="entry name" value="NONRIBOSOMAL PEPTIDE SYNTHETASE"/>
    <property type="match status" value="1"/>
</dbReference>
<dbReference type="Pfam" id="PF00975">
    <property type="entry name" value="Thioesterase"/>
    <property type="match status" value="1"/>
</dbReference>
<evidence type="ECO:0000259" key="5">
    <source>
        <dbReference type="PROSITE" id="PS50075"/>
    </source>
</evidence>
<dbReference type="Gene3D" id="1.10.1200.10">
    <property type="entry name" value="ACP-like"/>
    <property type="match status" value="2"/>
</dbReference>
<dbReference type="Proteomes" id="UP001595997">
    <property type="component" value="Unassembled WGS sequence"/>
</dbReference>
<dbReference type="InterPro" id="IPR001031">
    <property type="entry name" value="Thioesterase"/>
</dbReference>
<evidence type="ECO:0000256" key="4">
    <source>
        <dbReference type="SAM" id="MobiDB-lite"/>
    </source>
</evidence>
<feature type="region of interest" description="Disordered" evidence="4">
    <location>
        <begin position="511"/>
        <end position="567"/>
    </location>
</feature>
<evidence type="ECO:0000313" key="7">
    <source>
        <dbReference type="Proteomes" id="UP001595997"/>
    </source>
</evidence>
<reference evidence="7" key="1">
    <citation type="journal article" date="2019" name="Int. J. Syst. Evol. Microbiol.">
        <title>The Global Catalogue of Microorganisms (GCM) 10K type strain sequencing project: providing services to taxonomists for standard genome sequencing and annotation.</title>
        <authorList>
            <consortium name="The Broad Institute Genomics Platform"/>
            <consortium name="The Broad Institute Genome Sequencing Center for Infectious Disease"/>
            <person name="Wu L."/>
            <person name="Ma J."/>
        </authorList>
    </citation>
    <scope>NUCLEOTIDE SEQUENCE [LARGE SCALE GENOMIC DNA]</scope>
    <source>
        <strain evidence="7">CGMCC 4.7357</strain>
    </source>
</reference>
<evidence type="ECO:0000256" key="2">
    <source>
        <dbReference type="ARBA" id="ARBA00022450"/>
    </source>
</evidence>
<feature type="compositionally biased region" description="Acidic residues" evidence="4">
    <location>
        <begin position="649"/>
        <end position="658"/>
    </location>
</feature>
<dbReference type="SUPFAM" id="SSF52777">
    <property type="entry name" value="CoA-dependent acyltransferases"/>
    <property type="match status" value="6"/>
</dbReference>
<feature type="region of interest" description="Disordered" evidence="4">
    <location>
        <begin position="1"/>
        <end position="54"/>
    </location>
</feature>
<dbReference type="Gene3D" id="3.40.50.1820">
    <property type="entry name" value="alpha/beta hydrolase"/>
    <property type="match status" value="1"/>
</dbReference>
<dbReference type="InterPro" id="IPR006162">
    <property type="entry name" value="Ppantetheine_attach_site"/>
</dbReference>
<dbReference type="Gene3D" id="3.30.559.10">
    <property type="entry name" value="Chloramphenicol acetyltransferase-like domain"/>
    <property type="match status" value="3"/>
</dbReference>
<dbReference type="InterPro" id="IPR020802">
    <property type="entry name" value="TesA-like"/>
</dbReference>
<feature type="region of interest" description="Disordered" evidence="4">
    <location>
        <begin position="1341"/>
        <end position="1365"/>
    </location>
</feature>
<dbReference type="RefSeq" id="WP_386450568.1">
    <property type="nucleotide sequence ID" value="NZ_JBHSFH010000011.1"/>
</dbReference>
<feature type="region of interest" description="Disordered" evidence="4">
    <location>
        <begin position="1695"/>
        <end position="1715"/>
    </location>
</feature>
<feature type="compositionally biased region" description="Low complexity" evidence="4">
    <location>
        <begin position="1350"/>
        <end position="1365"/>
    </location>
</feature>
<feature type="compositionally biased region" description="Low complexity" evidence="4">
    <location>
        <begin position="662"/>
        <end position="678"/>
    </location>
</feature>
<feature type="compositionally biased region" description="Low complexity" evidence="4">
    <location>
        <begin position="524"/>
        <end position="545"/>
    </location>
</feature>
<evidence type="ECO:0000313" key="6">
    <source>
        <dbReference type="EMBL" id="MFC4496477.1"/>
    </source>
</evidence>
<dbReference type="InterPro" id="IPR023213">
    <property type="entry name" value="CAT-like_dom_sf"/>
</dbReference>